<gene>
    <name evidence="2" type="ORF">KI810_05305</name>
</gene>
<dbReference type="RefSeq" id="WP_214174406.1">
    <property type="nucleotide sequence ID" value="NZ_JAHCVK010000001.1"/>
</dbReference>
<evidence type="ECO:0000313" key="2">
    <source>
        <dbReference type="EMBL" id="MBT0652464.1"/>
    </source>
</evidence>
<evidence type="ECO:0000313" key="3">
    <source>
        <dbReference type="Proteomes" id="UP000756860"/>
    </source>
</evidence>
<evidence type="ECO:0000259" key="1">
    <source>
        <dbReference type="PROSITE" id="PS50943"/>
    </source>
</evidence>
<dbReference type="Proteomes" id="UP000756860">
    <property type="component" value="Unassembled WGS sequence"/>
</dbReference>
<dbReference type="Pfam" id="PF01381">
    <property type="entry name" value="HTH_3"/>
    <property type="match status" value="1"/>
</dbReference>
<reference evidence="2 3" key="1">
    <citation type="submission" date="2021-05" db="EMBL/GenBank/DDBJ databases">
        <title>The draft genome of Geobacter luticola JCM 17780.</title>
        <authorList>
            <person name="Xu Z."/>
            <person name="Masuda Y."/>
            <person name="Itoh H."/>
            <person name="Senoo K."/>
        </authorList>
    </citation>
    <scope>NUCLEOTIDE SEQUENCE [LARGE SCALE GENOMIC DNA]</scope>
    <source>
        <strain evidence="2 3">JCM 17780</strain>
    </source>
</reference>
<comment type="caution">
    <text evidence="2">The sequence shown here is derived from an EMBL/GenBank/DDBJ whole genome shotgun (WGS) entry which is preliminary data.</text>
</comment>
<accession>A0ABS5SAS1</accession>
<dbReference type="SUPFAM" id="SSF47413">
    <property type="entry name" value="lambda repressor-like DNA-binding domains"/>
    <property type="match status" value="1"/>
</dbReference>
<dbReference type="InterPro" id="IPR001387">
    <property type="entry name" value="Cro/C1-type_HTH"/>
</dbReference>
<keyword evidence="3" id="KW-1185">Reference proteome</keyword>
<dbReference type="EMBL" id="JAHCVK010000001">
    <property type="protein sequence ID" value="MBT0652464.1"/>
    <property type="molecule type" value="Genomic_DNA"/>
</dbReference>
<protein>
    <submittedName>
        <fullName evidence="2">Helix-turn-helix domain-containing protein</fullName>
    </submittedName>
</protein>
<proteinExistence type="predicted"/>
<sequence>MLTFLYYTHLKRHSFSIQIPLEKQQVPGYPEFPITVGEHIRKKRMDLGLLQREVAEIIGVTESSIWNWEHGTEPELQYNPSIIKFLGYIPFDCPDDTVGRLAWYKRANGLTLNELGQQMQRHPDQLQEWLSGTRFPFRKSQERIELFLVNQKTFLHQGKKQGHITLPDESMPFPG</sequence>
<dbReference type="InterPro" id="IPR010982">
    <property type="entry name" value="Lambda_DNA-bd_dom_sf"/>
</dbReference>
<dbReference type="CDD" id="cd00093">
    <property type="entry name" value="HTH_XRE"/>
    <property type="match status" value="1"/>
</dbReference>
<feature type="domain" description="HTH cro/C1-type" evidence="1">
    <location>
        <begin position="40"/>
        <end position="71"/>
    </location>
</feature>
<organism evidence="2 3">
    <name type="scientific">Geomobilimonas luticola</name>
    <dbReference type="NCBI Taxonomy" id="1114878"/>
    <lineage>
        <taxon>Bacteria</taxon>
        <taxon>Pseudomonadati</taxon>
        <taxon>Thermodesulfobacteriota</taxon>
        <taxon>Desulfuromonadia</taxon>
        <taxon>Geobacterales</taxon>
        <taxon>Geobacteraceae</taxon>
        <taxon>Geomobilimonas</taxon>
    </lineage>
</organism>
<dbReference type="Gene3D" id="1.10.260.40">
    <property type="entry name" value="lambda repressor-like DNA-binding domains"/>
    <property type="match status" value="1"/>
</dbReference>
<name>A0ABS5SAS1_9BACT</name>
<dbReference type="PROSITE" id="PS50943">
    <property type="entry name" value="HTH_CROC1"/>
    <property type="match status" value="1"/>
</dbReference>